<protein>
    <submittedName>
        <fullName evidence="1">Uncharacterized protein</fullName>
    </submittedName>
</protein>
<organism evidence="1 2">
    <name type="scientific">Clostridium vincentii</name>
    <dbReference type="NCBI Taxonomy" id="52704"/>
    <lineage>
        <taxon>Bacteria</taxon>
        <taxon>Bacillati</taxon>
        <taxon>Bacillota</taxon>
        <taxon>Clostridia</taxon>
        <taxon>Eubacteriales</taxon>
        <taxon>Clostridiaceae</taxon>
        <taxon>Clostridium</taxon>
    </lineage>
</organism>
<dbReference type="EMBL" id="PVXQ01000004">
    <property type="protein sequence ID" value="PRR83961.1"/>
    <property type="molecule type" value="Genomic_DNA"/>
</dbReference>
<dbReference type="OrthoDB" id="1957165at2"/>
<dbReference type="Proteomes" id="UP000239471">
    <property type="component" value="Unassembled WGS sequence"/>
</dbReference>
<proteinExistence type="predicted"/>
<gene>
    <name evidence="1" type="ORF">CLVI_06150</name>
</gene>
<name>A0A2T0BJA9_9CLOT</name>
<accession>A0A2T0BJA9</accession>
<sequence length="147" mass="16945">MPIILIIMGALLIFFNYKAIKKDENTFSNVLKYKKRDITDFEVKLGGIRKDMAESLTELQQEILELKTNRIDRNPLQEEDNLNLKIDNKIESIVDVKEEDVINNISKKGKSEQIKELLDMGFTENEICEKLSIGKGEVLLVKGLFKK</sequence>
<dbReference type="AlphaFoldDB" id="A0A2T0BJA9"/>
<comment type="caution">
    <text evidence="1">The sequence shown here is derived from an EMBL/GenBank/DDBJ whole genome shotgun (WGS) entry which is preliminary data.</text>
</comment>
<evidence type="ECO:0000313" key="2">
    <source>
        <dbReference type="Proteomes" id="UP000239471"/>
    </source>
</evidence>
<reference evidence="1 2" key="1">
    <citation type="submission" date="2018-03" db="EMBL/GenBank/DDBJ databases">
        <title>Genome sequence of Clostridium vincentii DSM 10228.</title>
        <authorList>
            <person name="Poehlein A."/>
            <person name="Daniel R."/>
        </authorList>
    </citation>
    <scope>NUCLEOTIDE SEQUENCE [LARGE SCALE GENOMIC DNA]</scope>
    <source>
        <strain evidence="1 2">DSM 10228</strain>
    </source>
</reference>
<keyword evidence="2" id="KW-1185">Reference proteome</keyword>
<evidence type="ECO:0000313" key="1">
    <source>
        <dbReference type="EMBL" id="PRR83961.1"/>
    </source>
</evidence>
<dbReference type="RefSeq" id="WP_106058644.1">
    <property type="nucleotide sequence ID" value="NZ_PVXQ01000004.1"/>
</dbReference>